<proteinExistence type="predicted"/>
<dbReference type="PANTHER" id="PTHR46393">
    <property type="entry name" value="SUSHI DOMAIN-CONTAINING PROTEIN"/>
    <property type="match status" value="1"/>
</dbReference>
<evidence type="ECO:0000256" key="1">
    <source>
        <dbReference type="ARBA" id="ARBA00000095"/>
    </source>
</evidence>
<dbReference type="PIRSF" id="PIRSF001154">
    <property type="entry name" value="Compl_C2_B"/>
    <property type="match status" value="1"/>
</dbReference>
<dbReference type="CDD" id="cd00033">
    <property type="entry name" value="CCP"/>
    <property type="match status" value="3"/>
</dbReference>
<feature type="domain" description="Peptidase S1" evidence="27">
    <location>
        <begin position="476"/>
        <end position="749"/>
    </location>
</feature>
<dbReference type="Ensembl" id="ENSPCET00000007171.1">
    <property type="protein sequence ID" value="ENSPCEP00000006928.1"/>
    <property type="gene ID" value="ENSPCEG00000005569.1"/>
</dbReference>
<dbReference type="Gene3D" id="3.40.50.410">
    <property type="entry name" value="von Willebrand factor, type A domain"/>
    <property type="match status" value="1"/>
</dbReference>
<name>A0A8C8RK15_9SAUR</name>
<feature type="active site" description="Charge relay system" evidence="23">
    <location>
        <position position="683"/>
    </location>
</feature>
<dbReference type="InterPro" id="IPR018114">
    <property type="entry name" value="TRYPSIN_HIS"/>
</dbReference>
<dbReference type="AlphaFoldDB" id="A0A8C8RK15"/>
<evidence type="ECO:0000256" key="21">
    <source>
        <dbReference type="ARBA" id="ARBA00093306"/>
    </source>
</evidence>
<evidence type="ECO:0000256" key="15">
    <source>
        <dbReference type="ARBA" id="ARBA00022859"/>
    </source>
</evidence>
<dbReference type="GO" id="GO:0006958">
    <property type="term" value="P:complement activation, classical pathway"/>
    <property type="evidence" value="ECO:0007669"/>
    <property type="project" value="UniProtKB-KW"/>
</dbReference>
<dbReference type="SMART" id="SM00032">
    <property type="entry name" value="CCP"/>
    <property type="match status" value="3"/>
</dbReference>
<dbReference type="InterPro" id="IPR001254">
    <property type="entry name" value="Trypsin_dom"/>
</dbReference>
<dbReference type="PROSITE" id="PS00134">
    <property type="entry name" value="TRYPSIN_HIS"/>
    <property type="match status" value="1"/>
</dbReference>
<organism evidence="29 30">
    <name type="scientific">Pelusios castaneus</name>
    <name type="common">West African mud turtle</name>
    <dbReference type="NCBI Taxonomy" id="367368"/>
    <lineage>
        <taxon>Eukaryota</taxon>
        <taxon>Metazoa</taxon>
        <taxon>Chordata</taxon>
        <taxon>Craniata</taxon>
        <taxon>Vertebrata</taxon>
        <taxon>Euteleostomi</taxon>
        <taxon>Archelosauria</taxon>
        <taxon>Testudinata</taxon>
        <taxon>Testudines</taxon>
        <taxon>Pleurodira</taxon>
        <taxon>Pelomedusidae</taxon>
        <taxon>Pelusios</taxon>
    </lineage>
</organism>
<accession>A0A8C8RK15</accession>
<feature type="domain" description="Sushi" evidence="28">
    <location>
        <begin position="151"/>
        <end position="208"/>
    </location>
</feature>
<dbReference type="InterPro" id="IPR036465">
    <property type="entry name" value="vWFA_dom_sf"/>
</dbReference>
<keyword evidence="9 24" id="KW-0768">Sushi</keyword>
<evidence type="ECO:0000256" key="13">
    <source>
        <dbReference type="ARBA" id="ARBA00022801"/>
    </source>
</evidence>
<evidence type="ECO:0000256" key="6">
    <source>
        <dbReference type="ARBA" id="ARBA00017023"/>
    </source>
</evidence>
<comment type="cofactor">
    <cofactor evidence="3">
        <name>Mg(2+)</name>
        <dbReference type="ChEBI" id="CHEBI:18420"/>
    </cofactor>
</comment>
<evidence type="ECO:0000256" key="20">
    <source>
        <dbReference type="ARBA" id="ARBA00093302"/>
    </source>
</evidence>
<dbReference type="Pfam" id="PF00084">
    <property type="entry name" value="Sushi"/>
    <property type="match status" value="3"/>
</dbReference>
<dbReference type="PANTHER" id="PTHR46393:SF2">
    <property type="entry name" value="COMPLEMENT C2"/>
    <property type="match status" value="1"/>
</dbReference>
<feature type="chain" id="PRO_5044682272" description="Complement C2" evidence="25">
    <location>
        <begin position="20"/>
        <end position="758"/>
    </location>
</feature>
<evidence type="ECO:0000313" key="29">
    <source>
        <dbReference type="Ensembl" id="ENSPCEP00000006928.1"/>
    </source>
</evidence>
<dbReference type="InterPro" id="IPR000436">
    <property type="entry name" value="Sushi_SCR_CCP_dom"/>
</dbReference>
<evidence type="ECO:0000256" key="10">
    <source>
        <dbReference type="ARBA" id="ARBA00022670"/>
    </source>
</evidence>
<dbReference type="SUPFAM" id="SSF50494">
    <property type="entry name" value="Trypsin-like serine proteases"/>
    <property type="match status" value="1"/>
</dbReference>
<evidence type="ECO:0000256" key="16">
    <source>
        <dbReference type="ARBA" id="ARBA00022875"/>
    </source>
</evidence>
<reference evidence="29" key="1">
    <citation type="submission" date="2025-05" db="UniProtKB">
        <authorList>
            <consortium name="Ensembl"/>
        </authorList>
    </citation>
    <scope>IDENTIFICATION</scope>
</reference>
<dbReference type="GO" id="GO:0045087">
    <property type="term" value="P:innate immune response"/>
    <property type="evidence" value="ECO:0007669"/>
    <property type="project" value="UniProtKB-KW"/>
</dbReference>
<keyword evidence="8" id="KW-0399">Innate immunity</keyword>
<evidence type="ECO:0000256" key="8">
    <source>
        <dbReference type="ARBA" id="ARBA00022588"/>
    </source>
</evidence>
<evidence type="ECO:0000256" key="3">
    <source>
        <dbReference type="ARBA" id="ARBA00001946"/>
    </source>
</evidence>
<keyword evidence="30" id="KW-1185">Reference proteome</keyword>
<evidence type="ECO:0000259" key="27">
    <source>
        <dbReference type="PROSITE" id="PS50240"/>
    </source>
</evidence>
<evidence type="ECO:0000256" key="11">
    <source>
        <dbReference type="ARBA" id="ARBA00022729"/>
    </source>
</evidence>
<dbReference type="PROSITE" id="PS50234">
    <property type="entry name" value="VWFA"/>
    <property type="match status" value="1"/>
</dbReference>
<dbReference type="GO" id="GO:0070062">
    <property type="term" value="C:extracellular exosome"/>
    <property type="evidence" value="ECO:0007669"/>
    <property type="project" value="TreeGrafter"/>
</dbReference>
<dbReference type="FunFam" id="2.40.10.10:FF:000068">
    <property type="entry name" value="transmembrane protease serine 2"/>
    <property type="match status" value="1"/>
</dbReference>
<evidence type="ECO:0000256" key="19">
    <source>
        <dbReference type="ARBA" id="ARBA00029636"/>
    </source>
</evidence>
<evidence type="ECO:0000256" key="24">
    <source>
        <dbReference type="PROSITE-ProRule" id="PRU00302"/>
    </source>
</evidence>
<dbReference type="Gene3D" id="2.10.70.10">
    <property type="entry name" value="Complement Module, domain 1"/>
    <property type="match status" value="3"/>
</dbReference>
<feature type="signal peptide" evidence="25">
    <location>
        <begin position="1"/>
        <end position="19"/>
    </location>
</feature>
<dbReference type="Pfam" id="PF00089">
    <property type="entry name" value="Trypsin"/>
    <property type="match status" value="1"/>
</dbReference>
<dbReference type="Gene3D" id="2.40.10.10">
    <property type="entry name" value="Trypsin-like serine proteases"/>
    <property type="match status" value="2"/>
</dbReference>
<evidence type="ECO:0000256" key="17">
    <source>
        <dbReference type="ARBA" id="ARBA00023157"/>
    </source>
</evidence>
<keyword evidence="18" id="KW-0325">Glycoprotein</keyword>
<dbReference type="GO" id="GO:0009617">
    <property type="term" value="P:response to bacterium"/>
    <property type="evidence" value="ECO:0007669"/>
    <property type="project" value="TreeGrafter"/>
</dbReference>
<dbReference type="InterPro" id="IPR001314">
    <property type="entry name" value="Peptidase_S1A"/>
</dbReference>
<evidence type="ECO:0000256" key="4">
    <source>
        <dbReference type="ARBA" id="ARBA00004241"/>
    </source>
</evidence>
<evidence type="ECO:0000256" key="25">
    <source>
        <dbReference type="SAM" id="SignalP"/>
    </source>
</evidence>
<feature type="disulfide bond" evidence="24">
    <location>
        <begin position="119"/>
        <end position="146"/>
    </location>
</feature>
<keyword evidence="12" id="KW-0677">Repeat</keyword>
<evidence type="ECO:0000313" key="30">
    <source>
        <dbReference type="Proteomes" id="UP000694393"/>
    </source>
</evidence>
<dbReference type="InterPro" id="IPR035976">
    <property type="entry name" value="Sushi/SCR/CCP_sf"/>
</dbReference>
<comment type="function">
    <text evidence="20">Precursor of the catalytic component of the C3 and C5 convertase complexes, which are part of the complement pathway, a cascade of proteins that leads to phagocytosis and breakdown of pathogens and signaling that strengthens the adaptive immune system. Component C2 is part of the classical, lectin and GZMK complement systems.</text>
</comment>
<feature type="domain" description="Sushi" evidence="28">
    <location>
        <begin position="89"/>
        <end position="148"/>
    </location>
</feature>
<dbReference type="PROSITE" id="PS50240">
    <property type="entry name" value="TRYPSIN_DOM"/>
    <property type="match status" value="1"/>
</dbReference>
<evidence type="ECO:0000259" key="26">
    <source>
        <dbReference type="PROSITE" id="PS50234"/>
    </source>
</evidence>
<evidence type="ECO:0000256" key="2">
    <source>
        <dbReference type="ARBA" id="ARBA00001936"/>
    </source>
</evidence>
<dbReference type="PROSITE" id="PS50923">
    <property type="entry name" value="SUSHI"/>
    <property type="match status" value="3"/>
</dbReference>
<keyword evidence="10" id="KW-0645">Protease</keyword>
<comment type="subunit">
    <text evidence="22">Serine protease component of the C3 convertase, also named C4bC2b, composed of the serine protease complement C2b and complement C4b. Serine protease component of the C5 convertase, also named C4bC2bC3b, composed of the serine protease complement C2b, complement C3b, as well as complement C4b.</text>
</comment>
<dbReference type="InterPro" id="IPR043504">
    <property type="entry name" value="Peptidase_S1_PA_chymotrypsin"/>
</dbReference>
<dbReference type="GO" id="GO:0004252">
    <property type="term" value="F:serine-type endopeptidase activity"/>
    <property type="evidence" value="ECO:0007669"/>
    <property type="project" value="UniProtKB-EC"/>
</dbReference>
<evidence type="ECO:0000256" key="23">
    <source>
        <dbReference type="PIRSR" id="PIRSR001154-1"/>
    </source>
</evidence>
<dbReference type="InterPro" id="IPR002035">
    <property type="entry name" value="VWF_A"/>
</dbReference>
<dbReference type="SUPFAM" id="SSF53300">
    <property type="entry name" value="vWA-like"/>
    <property type="match status" value="1"/>
</dbReference>
<evidence type="ECO:0000256" key="14">
    <source>
        <dbReference type="ARBA" id="ARBA00022825"/>
    </source>
</evidence>
<evidence type="ECO:0000256" key="12">
    <source>
        <dbReference type="ARBA" id="ARBA00022737"/>
    </source>
</evidence>
<dbReference type="Ensembl" id="ENSPCET00000026158.1">
    <property type="protein sequence ID" value="ENSPCEP00000025308.1"/>
    <property type="gene ID" value="ENSPCEG00000019094.1"/>
</dbReference>
<keyword evidence="14" id="KW-0720">Serine protease</keyword>
<keyword evidence="11 25" id="KW-0732">Signal</keyword>
<keyword evidence="13" id="KW-0378">Hydrolase</keyword>
<dbReference type="Pfam" id="PF00092">
    <property type="entry name" value="VWA"/>
    <property type="match status" value="1"/>
</dbReference>
<dbReference type="InterPro" id="IPR011360">
    <property type="entry name" value="Compl_C2_B"/>
</dbReference>
<feature type="active site" description="Charge relay system" evidence="23">
    <location>
        <position position="567"/>
    </location>
</feature>
<feature type="domain" description="Sushi" evidence="28">
    <location>
        <begin position="21"/>
        <end position="88"/>
    </location>
</feature>
<keyword evidence="15" id="KW-0391">Immunity</keyword>
<dbReference type="GO" id="GO:0009986">
    <property type="term" value="C:cell surface"/>
    <property type="evidence" value="ECO:0007669"/>
    <property type="project" value="UniProtKB-SubCell"/>
</dbReference>
<keyword evidence="16" id="KW-0180">Complement pathway</keyword>
<dbReference type="SMART" id="SM00327">
    <property type="entry name" value="VWA"/>
    <property type="match status" value="1"/>
</dbReference>
<keyword evidence="7" id="KW-0964">Secreted</keyword>
<evidence type="ECO:0000256" key="9">
    <source>
        <dbReference type="ARBA" id="ARBA00022659"/>
    </source>
</evidence>
<comment type="function">
    <text evidence="21">Catalytic component of the complement C3 and C5 convertase complexes. Following complement activation, recruited to the surface of pathogens by complement C4b opsonin to form the C3 convertase, or C3b and C4b opsonins to form the C5 convertase. As part of the C3 convertase, cleaves and activate C3 into C3a anaphylatoxin and C3b opsonin, the next components of the complement pathways. As part of the C5 convertase, cleaves and activate C5 into C5a anaphylatoxin and C5b component of the membrane attack complex.</text>
</comment>
<dbReference type="PRINTS" id="PR00722">
    <property type="entry name" value="CHYMOTRYPSIN"/>
</dbReference>
<comment type="catalytic activity">
    <reaction evidence="1">
        <text>Selective cleavage of Arg-|-Ser bond in complement component C3 alpha-chain to form C3a and C3b, and Arg-|-Xaa bond in complement component C5 alpha-chain to form C5a and C5b.</text>
        <dbReference type="EC" id="3.4.21.43"/>
    </reaction>
</comment>
<evidence type="ECO:0000256" key="7">
    <source>
        <dbReference type="ARBA" id="ARBA00022525"/>
    </source>
</evidence>
<comment type="subcellular location">
    <subcellularLocation>
        <location evidence="4">Cell surface</location>
    </subcellularLocation>
    <subcellularLocation>
        <location evidence="5">Secreted</location>
    </subcellularLocation>
</comment>
<evidence type="ECO:0000259" key="28">
    <source>
        <dbReference type="PROSITE" id="PS50923"/>
    </source>
</evidence>
<sequence>MVPSVCAFLLLALIPGVWGLPSCGQDVGIQDGTFSLSDGYRPGSVLTYSCPPGFYPYPTGSRLCQDDGRWTVLRMPSGRVSTQAQCKEMRCPAQLEFENGSFWPRRAIHPVGSVLTFECLDGYTLRGPAQRVCQGNGRWDGGIPACDDGAEDCPNPGVPAGATKTGNRYRLDDRVSYQCRGSLALVGSPQRICTQAGEWSGAQPSCRAPFSYDRVEDVGAEFGASFSNVLGLAAFSASSGLNTSIIKSQSLGRRLILSNDSSLNVYLLVDSSKSVSKQNFEIFKEWVENIVDRVASFEVDSSFSVISYATQPKRIVAIYDPEATDSEEVISLTKTRMNFQDHGNGTGTNIRAALLEVYNMILFQQASFTQNGKLDEWKKIRHAIIVLTDGKYNMGGSPKDAVAKIEDVLEIKPNRKDYLDIYAFGVGTMEVDWDGLNEIASKKEGERHAFKLDTSQDLKAAFEDVLDPRSIDDLCGLGNHSLSATNEQRHPWHVLIKATKGESCRGSLITDRWVLTAAHCFSEAADMSLWRVQVGPTEIVIQDWVIHPDYNVTAKASQGIPEFYDYDVALIQLQQPVQFSGRVRPVCLPCTAGANRALKKPSNAMCKDHEEALLGREQVPAHFISLDNQRLDVQIKTNNMRPTCISGAIQPGMIYANVSDVAAVVTDRFLCSDDGSPACKGESGGSLFLEKRRRYFQVGVMSWGTYNPCARKQKKDNTMVRSEPPHGHKPHDFYISLFGVQGWLRQKLGGSLTFLREQ</sequence>
<comment type="caution">
    <text evidence="24">Lacks conserved residue(s) required for the propagation of feature annotation.</text>
</comment>
<comment type="cofactor">
    <cofactor evidence="2">
        <name>Mn(2+)</name>
        <dbReference type="ChEBI" id="CHEBI:29035"/>
    </cofactor>
</comment>
<feature type="domain" description="VWFA" evidence="26">
    <location>
        <begin position="264"/>
        <end position="465"/>
    </location>
</feature>
<keyword evidence="17 24" id="KW-1015">Disulfide bond</keyword>
<dbReference type="SUPFAM" id="SSF57535">
    <property type="entry name" value="Complement control module/SCR domain"/>
    <property type="match status" value="3"/>
</dbReference>
<evidence type="ECO:0000256" key="18">
    <source>
        <dbReference type="ARBA" id="ARBA00023180"/>
    </source>
</evidence>
<feature type="active site" description="Charge relay system" evidence="23">
    <location>
        <position position="519"/>
    </location>
</feature>
<dbReference type="GO" id="GO:0006508">
    <property type="term" value="P:proteolysis"/>
    <property type="evidence" value="ECO:0007669"/>
    <property type="project" value="UniProtKB-KW"/>
</dbReference>
<dbReference type="SMART" id="SM00020">
    <property type="entry name" value="Tryp_SPc"/>
    <property type="match status" value="1"/>
</dbReference>
<dbReference type="InterPro" id="IPR009003">
    <property type="entry name" value="Peptidase_S1_PA"/>
</dbReference>
<dbReference type="CDD" id="cd00190">
    <property type="entry name" value="Tryp_SPc"/>
    <property type="match status" value="1"/>
</dbReference>
<evidence type="ECO:0000256" key="5">
    <source>
        <dbReference type="ARBA" id="ARBA00004613"/>
    </source>
</evidence>
<protein>
    <recommendedName>
        <fullName evidence="6">Complement C2</fullName>
    </recommendedName>
    <alternativeName>
        <fullName evidence="19">C3/C5 convertase</fullName>
    </alternativeName>
</protein>
<evidence type="ECO:0000256" key="22">
    <source>
        <dbReference type="ARBA" id="ARBA00093544"/>
    </source>
</evidence>
<feature type="disulfide bond" evidence="24">
    <location>
        <begin position="179"/>
        <end position="206"/>
    </location>
</feature>
<dbReference type="Proteomes" id="UP000694393">
    <property type="component" value="Unplaced"/>
</dbReference>